<proteinExistence type="predicted"/>
<keyword evidence="2" id="KW-0472">Membrane</keyword>
<reference evidence="3 4" key="1">
    <citation type="journal article" date="2017" name="Int. J. Syst. Evol. Microbiol.">
        <title>Achromobacter aloeverae sp. nov., isolated from the root of Aloe vera (L.) Burm.f.</title>
        <authorList>
            <person name="Kuncharoen N."/>
            <person name="Muramatsu Y."/>
            <person name="Shibata C."/>
            <person name="Kamakura Y."/>
            <person name="Nakagawa Y."/>
            <person name="Tanasupawat S."/>
        </authorList>
    </citation>
    <scope>NUCLEOTIDE SEQUENCE [LARGE SCALE GENOMIC DNA]</scope>
    <source>
        <strain evidence="3 4">AVA-1</strain>
    </source>
</reference>
<accession>A0A4Q1HEJ5</accession>
<keyword evidence="2" id="KW-1133">Transmembrane helix</keyword>
<evidence type="ECO:0000256" key="2">
    <source>
        <dbReference type="SAM" id="Phobius"/>
    </source>
</evidence>
<feature type="region of interest" description="Disordered" evidence="1">
    <location>
        <begin position="22"/>
        <end position="87"/>
    </location>
</feature>
<sequence>MTVAVQPQFSVPFSHDLSGTVAGTFGSIAGATPGTPSGGKRAGKLPTRLAGRLTGKWPFRPAPQDQAPTGRGADDQRVRPTPEAMPAERLAKPGDVSVRQMVTDILLVGMWGAMIPGLMWLGSALGF</sequence>
<keyword evidence="2" id="KW-0812">Transmembrane</keyword>
<evidence type="ECO:0000256" key="1">
    <source>
        <dbReference type="SAM" id="MobiDB-lite"/>
    </source>
</evidence>
<comment type="caution">
    <text evidence="3">The sequence shown here is derived from an EMBL/GenBank/DDBJ whole genome shotgun (WGS) entry which is preliminary data.</text>
</comment>
<dbReference type="Proteomes" id="UP000290849">
    <property type="component" value="Unassembled WGS sequence"/>
</dbReference>
<evidence type="ECO:0000313" key="4">
    <source>
        <dbReference type="Proteomes" id="UP000290849"/>
    </source>
</evidence>
<protein>
    <submittedName>
        <fullName evidence="3">Uncharacterized protein</fullName>
    </submittedName>
</protein>
<gene>
    <name evidence="3" type="ORF">C7R54_26450</name>
</gene>
<feature type="transmembrane region" description="Helical" evidence="2">
    <location>
        <begin position="105"/>
        <end position="125"/>
    </location>
</feature>
<organism evidence="3 4">
    <name type="scientific">Achromobacter aloeverae</name>
    <dbReference type="NCBI Taxonomy" id="1750518"/>
    <lineage>
        <taxon>Bacteria</taxon>
        <taxon>Pseudomonadati</taxon>
        <taxon>Pseudomonadota</taxon>
        <taxon>Betaproteobacteria</taxon>
        <taxon>Burkholderiales</taxon>
        <taxon>Alcaligenaceae</taxon>
        <taxon>Achromobacter</taxon>
    </lineage>
</organism>
<evidence type="ECO:0000313" key="3">
    <source>
        <dbReference type="EMBL" id="RXN83810.1"/>
    </source>
</evidence>
<dbReference type="RefSeq" id="WP_129153922.1">
    <property type="nucleotide sequence ID" value="NZ_JBHSDO010000015.1"/>
</dbReference>
<dbReference type="EMBL" id="PYAL01000009">
    <property type="protein sequence ID" value="RXN83810.1"/>
    <property type="molecule type" value="Genomic_DNA"/>
</dbReference>
<keyword evidence="4" id="KW-1185">Reference proteome</keyword>
<dbReference type="OrthoDB" id="8688204at2"/>
<dbReference type="AlphaFoldDB" id="A0A4Q1HEJ5"/>
<name>A0A4Q1HEJ5_9BURK</name>